<evidence type="ECO:0000313" key="14">
    <source>
        <dbReference type="Proteomes" id="UP000749559"/>
    </source>
</evidence>
<keyword evidence="3" id="KW-0812">Transmembrane</keyword>
<dbReference type="SUPFAM" id="SSF53850">
    <property type="entry name" value="Periplasmic binding protein-like II"/>
    <property type="match status" value="1"/>
</dbReference>
<evidence type="ECO:0000256" key="8">
    <source>
        <dbReference type="ARBA" id="ARBA00023180"/>
    </source>
</evidence>
<accession>A0A8J1U8K1</accession>
<dbReference type="SMART" id="SM00062">
    <property type="entry name" value="PBPb"/>
    <property type="match status" value="1"/>
</dbReference>
<dbReference type="InterPro" id="IPR015683">
    <property type="entry name" value="Ionotropic_Glu_rcpt"/>
</dbReference>
<feature type="chain" id="PRO_5043837516" evidence="12">
    <location>
        <begin position="17"/>
        <end position="355"/>
    </location>
</feature>
<dbReference type="CDD" id="cd13685">
    <property type="entry name" value="PBP2_iGluR_non_NMDA_like"/>
    <property type="match status" value="1"/>
</dbReference>
<keyword evidence="8" id="KW-0325">Glycoprotein</keyword>
<feature type="compositionally biased region" description="Basic and acidic residues" evidence="11">
    <location>
        <begin position="297"/>
        <end position="319"/>
    </location>
</feature>
<feature type="signal peptide" evidence="12">
    <location>
        <begin position="1"/>
        <end position="16"/>
    </location>
</feature>
<keyword evidence="10" id="KW-0407">Ion channel</keyword>
<dbReference type="EMBL" id="CAIIXF020000001">
    <property type="protein sequence ID" value="CAH1773413.1"/>
    <property type="molecule type" value="Genomic_DNA"/>
</dbReference>
<dbReference type="InterPro" id="IPR001320">
    <property type="entry name" value="Iontro_rcpt_C"/>
</dbReference>
<keyword evidence="9" id="KW-1071">Ligand-gated ion channel</keyword>
<dbReference type="FunFam" id="3.40.190.10:FF:000024">
    <property type="entry name" value="Glutamate receptor, ionotropic, delta 1"/>
    <property type="match status" value="1"/>
</dbReference>
<keyword evidence="2" id="KW-0813">Transport</keyword>
<dbReference type="PANTHER" id="PTHR18966">
    <property type="entry name" value="IONOTROPIC GLUTAMATE RECEPTOR"/>
    <property type="match status" value="1"/>
</dbReference>
<evidence type="ECO:0000256" key="6">
    <source>
        <dbReference type="ARBA" id="ARBA00023136"/>
    </source>
</evidence>
<evidence type="ECO:0000256" key="7">
    <source>
        <dbReference type="ARBA" id="ARBA00023170"/>
    </source>
</evidence>
<keyword evidence="5" id="KW-0406">Ion transport</keyword>
<comment type="subcellular location">
    <subcellularLocation>
        <location evidence="1">Membrane</location>
        <topology evidence="1">Multi-pass membrane protein</topology>
    </subcellularLocation>
</comment>
<dbReference type="SMART" id="SM00079">
    <property type="entry name" value="PBPe"/>
    <property type="match status" value="1"/>
</dbReference>
<dbReference type="InterPro" id="IPR001638">
    <property type="entry name" value="Solute-binding_3/MltF_N"/>
</dbReference>
<evidence type="ECO:0000256" key="1">
    <source>
        <dbReference type="ARBA" id="ARBA00004141"/>
    </source>
</evidence>
<gene>
    <name evidence="13" type="ORF">OFUS_LOCUS1015</name>
</gene>
<evidence type="ECO:0000256" key="5">
    <source>
        <dbReference type="ARBA" id="ARBA00023065"/>
    </source>
</evidence>
<reference evidence="13" key="1">
    <citation type="submission" date="2022-03" db="EMBL/GenBank/DDBJ databases">
        <authorList>
            <person name="Martin C."/>
        </authorList>
    </citation>
    <scope>NUCLEOTIDE SEQUENCE</scope>
</reference>
<keyword evidence="6" id="KW-0472">Membrane</keyword>
<feature type="region of interest" description="Disordered" evidence="11">
    <location>
        <begin position="297"/>
        <end position="333"/>
    </location>
</feature>
<dbReference type="Pfam" id="PF10613">
    <property type="entry name" value="Lig_chan-Glu_bd"/>
    <property type="match status" value="1"/>
</dbReference>
<dbReference type="GO" id="GO:0015276">
    <property type="term" value="F:ligand-gated monoatomic ion channel activity"/>
    <property type="evidence" value="ECO:0007669"/>
    <property type="project" value="InterPro"/>
</dbReference>
<feature type="region of interest" description="Disordered" evidence="11">
    <location>
        <begin position="23"/>
        <end position="45"/>
    </location>
</feature>
<evidence type="ECO:0000313" key="13">
    <source>
        <dbReference type="EMBL" id="CAH1773413.1"/>
    </source>
</evidence>
<evidence type="ECO:0000256" key="2">
    <source>
        <dbReference type="ARBA" id="ARBA00022448"/>
    </source>
</evidence>
<name>A0A8J1U8K1_OWEFU</name>
<keyword evidence="4" id="KW-1133">Transmembrane helix</keyword>
<evidence type="ECO:0000256" key="10">
    <source>
        <dbReference type="ARBA" id="ARBA00023303"/>
    </source>
</evidence>
<evidence type="ECO:0000256" key="3">
    <source>
        <dbReference type="ARBA" id="ARBA00022692"/>
    </source>
</evidence>
<comment type="caution">
    <text evidence="13">The sequence shown here is derived from an EMBL/GenBank/DDBJ whole genome shotgun (WGS) entry which is preliminary data.</text>
</comment>
<dbReference type="Proteomes" id="UP000749559">
    <property type="component" value="Unassembled WGS sequence"/>
</dbReference>
<dbReference type="InterPro" id="IPR019594">
    <property type="entry name" value="Glu/Gly-bd"/>
</dbReference>
<dbReference type="AlphaFoldDB" id="A0A8J1U8K1"/>
<sequence>MNICALLLLLIGLVCAQDHGDHGDHDHAHDHGDHDEGHEGHDHSDENFRITTIDSQPFYSVVSNKESGYVIDLIKELQHVMGEFRYSITESPDGKYGYLENDRWNGLIGQLVNEDADIAIADLTVTPMRGNAVVFSDPFMEFGLAILIKKPSNGEIDIKTFADLVNQAEDGIKYGSIRGGSVDKYIESSDDRTVQEAARWMRLNSDDAYVSSTADGLRKVRQGNYAFIVESPSAEYYAHQEPCDLTEIEFPGGNFGRYALAFPKNSRHVLHFNEAIQSLKDNGHLQHLHHTWFHKTCDSHSHDHHEGNSHDHDHDHDHASGSAENTTQESTDGAASISTSVSLLVSLILITANFI</sequence>
<dbReference type="GO" id="GO:0016020">
    <property type="term" value="C:membrane"/>
    <property type="evidence" value="ECO:0007669"/>
    <property type="project" value="UniProtKB-SubCell"/>
</dbReference>
<keyword evidence="12" id="KW-0732">Signal</keyword>
<organism evidence="13 14">
    <name type="scientific">Owenia fusiformis</name>
    <name type="common">Polychaete worm</name>
    <dbReference type="NCBI Taxonomy" id="6347"/>
    <lineage>
        <taxon>Eukaryota</taxon>
        <taxon>Metazoa</taxon>
        <taxon>Spiralia</taxon>
        <taxon>Lophotrochozoa</taxon>
        <taxon>Annelida</taxon>
        <taxon>Polychaeta</taxon>
        <taxon>Sedentaria</taxon>
        <taxon>Canalipalpata</taxon>
        <taxon>Sabellida</taxon>
        <taxon>Oweniida</taxon>
        <taxon>Oweniidae</taxon>
        <taxon>Owenia</taxon>
    </lineage>
</organism>
<dbReference type="Gene3D" id="3.40.190.10">
    <property type="entry name" value="Periplasmic binding protein-like II"/>
    <property type="match status" value="2"/>
</dbReference>
<keyword evidence="7" id="KW-0675">Receptor</keyword>
<evidence type="ECO:0000256" key="12">
    <source>
        <dbReference type="SAM" id="SignalP"/>
    </source>
</evidence>
<proteinExistence type="predicted"/>
<evidence type="ECO:0000256" key="4">
    <source>
        <dbReference type="ARBA" id="ARBA00022989"/>
    </source>
</evidence>
<protein>
    <submittedName>
        <fullName evidence="13">Uncharacterized protein</fullName>
    </submittedName>
</protein>
<keyword evidence="14" id="KW-1185">Reference proteome</keyword>
<dbReference type="OrthoDB" id="5984008at2759"/>
<dbReference type="SMART" id="SM00918">
    <property type="entry name" value="Lig_chan-Glu_bd"/>
    <property type="match status" value="1"/>
</dbReference>
<evidence type="ECO:0000256" key="11">
    <source>
        <dbReference type="SAM" id="MobiDB-lite"/>
    </source>
</evidence>
<evidence type="ECO:0000256" key="9">
    <source>
        <dbReference type="ARBA" id="ARBA00023286"/>
    </source>
</evidence>